<keyword evidence="2" id="KW-1185">Reference proteome</keyword>
<sequence length="351" mass="41170">MWTDNWLEKNRFPDFLIRIGIRRLLKQRLKELEQARKTDNQYMHTFTKRLRQKPIAVHTTEANQQHYEVPTSFFFEVLGKQLKYSSGYWADSVSIHNALEHLDASEEHMLKLTCQRAGLVDGQEILELGCGWGSLSIYMASNYPQSQITVVSNSASQKAYIDQAARERGLTNLNVITADMNDLELEVKFARIVSVEMFEHMQNYALLLEKLNRFLLPDGKLFVHIFTHQSTAYLFEVQDETDWMAKYFFTGGMMPSVDIFAHFNHHLVVEQQWKVNGKHYQKTCEAWLQKMDAHRQTVMPILVETYGVEQATKWWVYWRVFFMSCAELFGLNKGNEWFVSHYLLGKRGEVT</sequence>
<dbReference type="SUPFAM" id="SSF53335">
    <property type="entry name" value="S-adenosyl-L-methionine-dependent methyltransferases"/>
    <property type="match status" value="1"/>
</dbReference>
<name>A0A6B8RRU8_9BACL</name>
<dbReference type="KEGG" id="ppsc:EHS13_28475"/>
<accession>A0A6B8RRU8</accession>
<evidence type="ECO:0000313" key="1">
    <source>
        <dbReference type="EMBL" id="QGQ98534.1"/>
    </source>
</evidence>
<dbReference type="Proteomes" id="UP000426246">
    <property type="component" value="Chromosome"/>
</dbReference>
<dbReference type="GO" id="GO:0032259">
    <property type="term" value="P:methylation"/>
    <property type="evidence" value="ECO:0007669"/>
    <property type="project" value="UniProtKB-KW"/>
</dbReference>
<dbReference type="InterPro" id="IPR029063">
    <property type="entry name" value="SAM-dependent_MTases_sf"/>
</dbReference>
<keyword evidence="1" id="KW-0808">Transferase</keyword>
<gene>
    <name evidence="1" type="ORF">EHS13_28475</name>
</gene>
<dbReference type="Gene3D" id="3.40.50.150">
    <property type="entry name" value="Vaccinia Virus protein VP39"/>
    <property type="match status" value="1"/>
</dbReference>
<dbReference type="PANTHER" id="PTHR43832:SF1">
    <property type="entry name" value="S-ADENOSYL-L-METHIONINE-DEPENDENT METHYLTRANSFERASES SUPERFAMILY PROTEIN"/>
    <property type="match status" value="1"/>
</dbReference>
<protein>
    <submittedName>
        <fullName evidence="1">Class I SAM-dependent methyltransferase</fullName>
    </submittedName>
</protein>
<dbReference type="EMBL" id="CP034235">
    <property type="protein sequence ID" value="QGQ98534.1"/>
    <property type="molecule type" value="Genomic_DNA"/>
</dbReference>
<dbReference type="AlphaFoldDB" id="A0A6B8RRU8"/>
<dbReference type="GO" id="GO:0008168">
    <property type="term" value="F:methyltransferase activity"/>
    <property type="evidence" value="ECO:0007669"/>
    <property type="project" value="UniProtKB-KW"/>
</dbReference>
<proteinExistence type="predicted"/>
<dbReference type="FunFam" id="3.40.50.150:FF:000554">
    <property type="entry name" value="Cation-transporting ATPase"/>
    <property type="match status" value="1"/>
</dbReference>
<reference evidence="2" key="1">
    <citation type="submission" date="2018-11" db="EMBL/GenBank/DDBJ databases">
        <title>Complete genome sequence of Paenibacillus sp. ML311-T8.</title>
        <authorList>
            <person name="Nam Y.-D."/>
            <person name="Kang J."/>
            <person name="Chung W.-H."/>
            <person name="Park Y.S."/>
        </authorList>
    </citation>
    <scope>NUCLEOTIDE SEQUENCE [LARGE SCALE GENOMIC DNA]</scope>
    <source>
        <strain evidence="2">ML311-T8</strain>
    </source>
</reference>
<evidence type="ECO:0000313" key="2">
    <source>
        <dbReference type="Proteomes" id="UP000426246"/>
    </source>
</evidence>
<keyword evidence="1" id="KW-0489">Methyltransferase</keyword>
<dbReference type="OrthoDB" id="9782855at2"/>
<dbReference type="CDD" id="cd02440">
    <property type="entry name" value="AdoMet_MTases"/>
    <property type="match status" value="1"/>
</dbReference>
<dbReference type="RefSeq" id="WP_155703642.1">
    <property type="nucleotide sequence ID" value="NZ_CP034235.1"/>
</dbReference>
<dbReference type="Pfam" id="PF02353">
    <property type="entry name" value="CMAS"/>
    <property type="match status" value="1"/>
</dbReference>
<organism evidence="1 2">
    <name type="scientific">Paenibacillus psychroresistens</name>
    <dbReference type="NCBI Taxonomy" id="1778678"/>
    <lineage>
        <taxon>Bacteria</taxon>
        <taxon>Bacillati</taxon>
        <taxon>Bacillota</taxon>
        <taxon>Bacilli</taxon>
        <taxon>Bacillales</taxon>
        <taxon>Paenibacillaceae</taxon>
        <taxon>Paenibacillus</taxon>
    </lineage>
</organism>
<dbReference type="PANTHER" id="PTHR43832">
    <property type="match status" value="1"/>
</dbReference>